<evidence type="ECO:0000313" key="4">
    <source>
        <dbReference type="EMBL" id="KFE71022.1"/>
    </source>
</evidence>
<dbReference type="RefSeq" id="WP_052419701.1">
    <property type="nucleotide sequence ID" value="NZ_JMCB01000002.1"/>
</dbReference>
<feature type="region of interest" description="Disordered" evidence="1">
    <location>
        <begin position="34"/>
        <end position="53"/>
    </location>
</feature>
<organism evidence="4 5">
    <name type="scientific">Hyalangium minutum</name>
    <dbReference type="NCBI Taxonomy" id="394096"/>
    <lineage>
        <taxon>Bacteria</taxon>
        <taxon>Pseudomonadati</taxon>
        <taxon>Myxococcota</taxon>
        <taxon>Myxococcia</taxon>
        <taxon>Myxococcales</taxon>
        <taxon>Cystobacterineae</taxon>
        <taxon>Archangiaceae</taxon>
        <taxon>Hyalangium</taxon>
    </lineage>
</organism>
<dbReference type="EMBL" id="JMCB01000002">
    <property type="protein sequence ID" value="KFE71022.1"/>
    <property type="molecule type" value="Genomic_DNA"/>
</dbReference>
<comment type="caution">
    <text evidence="4">The sequence shown here is derived from an EMBL/GenBank/DDBJ whole genome shotgun (WGS) entry which is preliminary data.</text>
</comment>
<dbReference type="SUPFAM" id="SSF56300">
    <property type="entry name" value="Metallo-dependent phosphatases"/>
    <property type="match status" value="2"/>
</dbReference>
<dbReference type="Pfam" id="PF16655">
    <property type="entry name" value="PhoD_N"/>
    <property type="match status" value="1"/>
</dbReference>
<dbReference type="InterPro" id="IPR038607">
    <property type="entry name" value="PhoD-like_sf"/>
</dbReference>
<proteinExistence type="predicted"/>
<evidence type="ECO:0000256" key="1">
    <source>
        <dbReference type="SAM" id="MobiDB-lite"/>
    </source>
</evidence>
<feature type="domain" description="Phospholipase D N-terminal" evidence="3">
    <location>
        <begin position="45"/>
        <end position="138"/>
    </location>
</feature>
<reference evidence="4 5" key="1">
    <citation type="submission" date="2014-04" db="EMBL/GenBank/DDBJ databases">
        <title>Genome assembly of Hyalangium minutum DSM 14724.</title>
        <authorList>
            <person name="Sharma G."/>
            <person name="Subramanian S."/>
        </authorList>
    </citation>
    <scope>NUCLEOTIDE SEQUENCE [LARGE SCALE GENOMIC DNA]</scope>
    <source>
        <strain evidence="4 5">DSM 14724</strain>
    </source>
</reference>
<dbReference type="PANTHER" id="PTHR43606:SF2">
    <property type="entry name" value="ALKALINE PHOSPHATASE FAMILY PROTEIN (AFU_ORTHOLOGUE AFUA_5G03860)"/>
    <property type="match status" value="1"/>
</dbReference>
<gene>
    <name evidence="4" type="ORF">DB31_3152</name>
</gene>
<dbReference type="Proteomes" id="UP000028725">
    <property type="component" value="Unassembled WGS sequence"/>
</dbReference>
<protein>
    <recommendedName>
        <fullName evidence="6">Phosphodiesterase/alkaline phosphatase D</fullName>
    </recommendedName>
</protein>
<name>A0A085WTK9_9BACT</name>
<dbReference type="CDD" id="cd07389">
    <property type="entry name" value="MPP_PhoD"/>
    <property type="match status" value="1"/>
</dbReference>
<keyword evidence="5" id="KW-1185">Reference proteome</keyword>
<feature type="domain" description="PhoD-like phosphatase metallophosphatase" evidence="2">
    <location>
        <begin position="150"/>
        <end position="349"/>
    </location>
</feature>
<dbReference type="AlphaFoldDB" id="A0A085WTK9"/>
<dbReference type="PROSITE" id="PS51318">
    <property type="entry name" value="TAT"/>
    <property type="match status" value="1"/>
</dbReference>
<dbReference type="InterPro" id="IPR029052">
    <property type="entry name" value="Metallo-depent_PP-like"/>
</dbReference>
<dbReference type="STRING" id="394096.DB31_3152"/>
<dbReference type="Pfam" id="PF09423">
    <property type="entry name" value="PhoD"/>
    <property type="match status" value="2"/>
</dbReference>
<evidence type="ECO:0000313" key="5">
    <source>
        <dbReference type="Proteomes" id="UP000028725"/>
    </source>
</evidence>
<dbReference type="InterPro" id="IPR006311">
    <property type="entry name" value="TAT_signal"/>
</dbReference>
<sequence>MSQKLHRRTLLQSIVAVAATTAFGCNEEETTEQQAAQSRAYFPQSVASGDPRPDSVVLWTRAVDEEHGGDVTLSLEVSTEESFGTLIANPKGLQALVAHDNALKVKVTNLSPRTTYYYRFVYEHDGERFVSPVGRTKTAPAPGEDVAVKLVVASCQDYVGRYYNTWQRLTQLGLDADAIVFLGDYIYETTGDPAFQSTNTLREVKFQKPEEALVQKTGFFQYYAAQSLSNYRDLYKTVRSDPVIQKVHERYPFINMWDDHEFSNDCWGSNATYENGRRTEKQDDRRRNAEQAFFEFLPIDTAGTAGEGSIDVDAEPKYPNTRIYRDFEFGKHVKLIVTDYRTYRPDHLIPEDGYPGAVVMDETVLAALGATPAFANDLFAYVDLDATEYEQHRATLRQVYVAQSQQAGLTQQEASAKAATWVKGKLALAYVNQVLAAAGAGALAIPPAGKPRGLAFVHMGKLNPFDVRGTRNIVIKDTYDLYAAYRYAATQTASENALGTEQETWLKGKLQAANTWKFIVSSVSLSALMLDLRQKTDIPDASLRQRFYFTTDQWDGFPTKKKELLTYVKNNVSNAVFLSGDIHASFASVEEGVPTLTAPSISSSSIKEEAGTAVQGAGFAQGSPIYRYIAVETDQTLRAANPNMVFSEADRHGFLVVEAKPGEVLATYHLLPSSEVHKDYTKRTPNELQRQFITHALRVQNGTITNA</sequence>
<evidence type="ECO:0000259" key="3">
    <source>
        <dbReference type="Pfam" id="PF16655"/>
    </source>
</evidence>
<dbReference type="InterPro" id="IPR052900">
    <property type="entry name" value="Phospholipid_Metab_Enz"/>
</dbReference>
<dbReference type="PANTHER" id="PTHR43606">
    <property type="entry name" value="PHOSPHATASE, PUTATIVE (AFU_ORTHOLOGUE AFUA_6G08710)-RELATED"/>
    <property type="match status" value="1"/>
</dbReference>
<dbReference type="Gene3D" id="3.60.21.70">
    <property type="entry name" value="PhoD-like phosphatase"/>
    <property type="match status" value="1"/>
</dbReference>
<accession>A0A085WTK9</accession>
<evidence type="ECO:0008006" key="6">
    <source>
        <dbReference type="Google" id="ProtNLM"/>
    </source>
</evidence>
<feature type="domain" description="PhoD-like phosphatase metallophosphatase" evidence="2">
    <location>
        <begin position="459"/>
        <end position="666"/>
    </location>
</feature>
<evidence type="ECO:0000259" key="2">
    <source>
        <dbReference type="Pfam" id="PF09423"/>
    </source>
</evidence>
<dbReference type="InterPro" id="IPR032093">
    <property type="entry name" value="PhoD_N"/>
</dbReference>
<dbReference type="PROSITE" id="PS51257">
    <property type="entry name" value="PROKAR_LIPOPROTEIN"/>
    <property type="match status" value="1"/>
</dbReference>
<dbReference type="PATRIC" id="fig|394096.3.peg.801"/>
<dbReference type="Gene3D" id="2.60.40.380">
    <property type="entry name" value="Purple acid phosphatase-like, N-terminal"/>
    <property type="match status" value="1"/>
</dbReference>
<dbReference type="OrthoDB" id="327733at2"/>
<dbReference type="InterPro" id="IPR018946">
    <property type="entry name" value="PhoD-like_MPP"/>
</dbReference>